<proteinExistence type="predicted"/>
<protein>
    <submittedName>
        <fullName evidence="2">Uncharacterized protein</fullName>
    </submittedName>
</protein>
<organism evidence="2">
    <name type="scientific">Timema poppense</name>
    <name type="common">Walking stick</name>
    <dbReference type="NCBI Taxonomy" id="170557"/>
    <lineage>
        <taxon>Eukaryota</taxon>
        <taxon>Metazoa</taxon>
        <taxon>Ecdysozoa</taxon>
        <taxon>Arthropoda</taxon>
        <taxon>Hexapoda</taxon>
        <taxon>Insecta</taxon>
        <taxon>Pterygota</taxon>
        <taxon>Neoptera</taxon>
        <taxon>Polyneoptera</taxon>
        <taxon>Phasmatodea</taxon>
        <taxon>Timematodea</taxon>
        <taxon>Timematoidea</taxon>
        <taxon>Timematidae</taxon>
        <taxon>Timema</taxon>
    </lineage>
</organism>
<dbReference type="AlphaFoldDB" id="A0A7R9DH76"/>
<dbReference type="EMBL" id="OD008168">
    <property type="protein sequence ID" value="CAD7414674.1"/>
    <property type="molecule type" value="Genomic_DNA"/>
</dbReference>
<feature type="compositionally biased region" description="Basic and acidic residues" evidence="1">
    <location>
        <begin position="1"/>
        <end position="10"/>
    </location>
</feature>
<sequence>MKCKEEKTLSEKQLSNLNTSDRDPNPDLPVIGSSFYYESDTIDHATTQDGVSNSCKYNNLLYSQIASQDGTEFFLKIEITVSKTQDERLQHGFAWRQREALSTTIGRHKRSLSVASSEGDTSQDVSDPQTSRGVWIDVHRHIPIPSCERYKDVGDIVHPPQTGSPIATPLCGRSVSVVANDVIIRGLTVIFFSRALASSNAIVWSIDEYDAPAVVHRRIRDGVVDPPCRIQMTRVVVCGDEERTLLSKSKADFLGTRLRRLMRSPGLLQAQAVILCACVCLFHQVYVPNPARQPLQETAPLPTPLSDLDCSSIPLNLE</sequence>
<accession>A0A7R9DH76</accession>
<gene>
    <name evidence="2" type="ORF">TPSB3V08_LOCUS9823</name>
</gene>
<evidence type="ECO:0000313" key="2">
    <source>
        <dbReference type="EMBL" id="CAD7414674.1"/>
    </source>
</evidence>
<name>A0A7R9DH76_TIMPO</name>
<evidence type="ECO:0000256" key="1">
    <source>
        <dbReference type="SAM" id="MobiDB-lite"/>
    </source>
</evidence>
<reference evidence="2" key="1">
    <citation type="submission" date="2020-11" db="EMBL/GenBank/DDBJ databases">
        <authorList>
            <person name="Tran Van P."/>
        </authorList>
    </citation>
    <scope>NUCLEOTIDE SEQUENCE</scope>
</reference>
<feature type="region of interest" description="Disordered" evidence="1">
    <location>
        <begin position="1"/>
        <end position="30"/>
    </location>
</feature>